<reference evidence="11 12" key="1">
    <citation type="submission" date="2019-05" db="EMBL/GenBank/DDBJ databases">
        <title>Georgenia *** sp. nov., and Georgenia *** sp. nov., isolated from the intestinal contents of plateau pika (Ochotona curzoniae) in the Qinghai-Tibet plateau of China.</title>
        <authorList>
            <person name="Tian Z."/>
        </authorList>
    </citation>
    <scope>NUCLEOTIDE SEQUENCE [LARGE SCALE GENOMIC DNA]</scope>
    <source>
        <strain evidence="11 12">Z443</strain>
    </source>
</reference>
<dbReference type="InterPro" id="IPR052038">
    <property type="entry name" value="Type-VII_TA_antitoxin"/>
</dbReference>
<dbReference type="InterPro" id="IPR002934">
    <property type="entry name" value="Polymerase_NTP_transf_dom"/>
</dbReference>
<dbReference type="SUPFAM" id="SSF81301">
    <property type="entry name" value="Nucleotidyltransferase"/>
    <property type="match status" value="1"/>
</dbReference>
<keyword evidence="3" id="KW-0808">Transferase</keyword>
<dbReference type="GO" id="GO:0003677">
    <property type="term" value="F:DNA binding"/>
    <property type="evidence" value="ECO:0007669"/>
    <property type="project" value="InterPro"/>
</dbReference>
<name>A0A5B8C8L8_9MICO</name>
<dbReference type="InterPro" id="IPR001387">
    <property type="entry name" value="Cro/C1-type_HTH"/>
</dbReference>
<comment type="cofactor">
    <cofactor evidence="1">
        <name>Mg(2+)</name>
        <dbReference type="ChEBI" id="CHEBI:18420"/>
    </cofactor>
</comment>
<dbReference type="Gene3D" id="3.30.460.10">
    <property type="entry name" value="Beta Polymerase, domain 2"/>
    <property type="match status" value="1"/>
</dbReference>
<evidence type="ECO:0000256" key="7">
    <source>
        <dbReference type="ARBA" id="ARBA00022840"/>
    </source>
</evidence>
<evidence type="ECO:0000259" key="10">
    <source>
        <dbReference type="PROSITE" id="PS50943"/>
    </source>
</evidence>
<keyword evidence="6" id="KW-0547">Nucleotide-binding</keyword>
<keyword evidence="2" id="KW-1277">Toxin-antitoxin system</keyword>
<evidence type="ECO:0000256" key="9">
    <source>
        <dbReference type="ARBA" id="ARBA00038276"/>
    </source>
</evidence>
<dbReference type="SMART" id="SM00530">
    <property type="entry name" value="HTH_XRE"/>
    <property type="match status" value="1"/>
</dbReference>
<evidence type="ECO:0000256" key="4">
    <source>
        <dbReference type="ARBA" id="ARBA00022695"/>
    </source>
</evidence>
<accession>A0A5B8C8L8</accession>
<evidence type="ECO:0000313" key="11">
    <source>
        <dbReference type="EMBL" id="QDC25725.1"/>
    </source>
</evidence>
<keyword evidence="8" id="KW-0460">Magnesium</keyword>
<sequence length="151" mass="16584">MDGNALRELRRSFGLTQAEVARAAGIHQPDLSNIERGRELRPRMLDAIRDAMYSLVPPSVVLDRHREELRRVLTSMGVKNPRTFGSVLHGTDRPGSDIDILAELPTGAGLLELAEITDAAHDVMRVPVDILPDDPRNQHALASARSEAVPL</sequence>
<dbReference type="CDD" id="cd00093">
    <property type="entry name" value="HTH_XRE"/>
    <property type="match status" value="1"/>
</dbReference>
<dbReference type="KEGG" id="gyu:FE374_14900"/>
<evidence type="ECO:0000256" key="5">
    <source>
        <dbReference type="ARBA" id="ARBA00022723"/>
    </source>
</evidence>
<dbReference type="PROSITE" id="PS50943">
    <property type="entry name" value="HTH_CROC1"/>
    <property type="match status" value="1"/>
</dbReference>
<protein>
    <submittedName>
        <fullName evidence="11">XRE family transcriptional regulator</fullName>
    </submittedName>
</protein>
<dbReference type="AlphaFoldDB" id="A0A5B8C8L8"/>
<evidence type="ECO:0000256" key="2">
    <source>
        <dbReference type="ARBA" id="ARBA00022649"/>
    </source>
</evidence>
<dbReference type="GO" id="GO:0005524">
    <property type="term" value="F:ATP binding"/>
    <property type="evidence" value="ECO:0007669"/>
    <property type="project" value="UniProtKB-KW"/>
</dbReference>
<keyword evidence="5" id="KW-0479">Metal-binding</keyword>
<feature type="domain" description="HTH cro/C1-type" evidence="10">
    <location>
        <begin position="6"/>
        <end position="38"/>
    </location>
</feature>
<dbReference type="Pfam" id="PF01381">
    <property type="entry name" value="HTH_3"/>
    <property type="match status" value="1"/>
</dbReference>
<dbReference type="RefSeq" id="WP_139929974.1">
    <property type="nucleotide sequence ID" value="NZ_CP040915.1"/>
</dbReference>
<gene>
    <name evidence="11" type="ORF">FE374_14900</name>
</gene>
<evidence type="ECO:0000256" key="3">
    <source>
        <dbReference type="ARBA" id="ARBA00022679"/>
    </source>
</evidence>
<dbReference type="PANTHER" id="PTHR33571">
    <property type="entry name" value="SSL8005 PROTEIN"/>
    <property type="match status" value="1"/>
</dbReference>
<dbReference type="OrthoDB" id="9803128at2"/>
<dbReference type="EMBL" id="CP040915">
    <property type="protein sequence ID" value="QDC25725.1"/>
    <property type="molecule type" value="Genomic_DNA"/>
</dbReference>
<evidence type="ECO:0000256" key="1">
    <source>
        <dbReference type="ARBA" id="ARBA00001946"/>
    </source>
</evidence>
<evidence type="ECO:0000256" key="8">
    <source>
        <dbReference type="ARBA" id="ARBA00022842"/>
    </source>
</evidence>
<dbReference type="PANTHER" id="PTHR33571:SF12">
    <property type="entry name" value="BSL3053 PROTEIN"/>
    <property type="match status" value="1"/>
</dbReference>
<dbReference type="GO" id="GO:0046872">
    <property type="term" value="F:metal ion binding"/>
    <property type="evidence" value="ECO:0007669"/>
    <property type="project" value="UniProtKB-KW"/>
</dbReference>
<dbReference type="Gene3D" id="1.10.260.40">
    <property type="entry name" value="lambda repressor-like DNA-binding domains"/>
    <property type="match status" value="1"/>
</dbReference>
<organism evidence="11 12">
    <name type="scientific">Georgenia yuyongxinii</name>
    <dbReference type="NCBI Taxonomy" id="2589797"/>
    <lineage>
        <taxon>Bacteria</taxon>
        <taxon>Bacillati</taxon>
        <taxon>Actinomycetota</taxon>
        <taxon>Actinomycetes</taxon>
        <taxon>Micrococcales</taxon>
        <taxon>Bogoriellaceae</taxon>
        <taxon>Georgenia</taxon>
    </lineage>
</organism>
<proteinExistence type="inferred from homology"/>
<dbReference type="CDD" id="cd05403">
    <property type="entry name" value="NT_KNTase_like"/>
    <property type="match status" value="1"/>
</dbReference>
<dbReference type="GO" id="GO:0016779">
    <property type="term" value="F:nucleotidyltransferase activity"/>
    <property type="evidence" value="ECO:0007669"/>
    <property type="project" value="UniProtKB-KW"/>
</dbReference>
<dbReference type="Proteomes" id="UP000314616">
    <property type="component" value="Chromosome"/>
</dbReference>
<keyword evidence="4" id="KW-0548">Nucleotidyltransferase</keyword>
<dbReference type="InterPro" id="IPR010982">
    <property type="entry name" value="Lambda_DNA-bd_dom_sf"/>
</dbReference>
<comment type="similarity">
    <text evidence="9">Belongs to the MntA antitoxin family.</text>
</comment>
<keyword evidence="7" id="KW-0067">ATP-binding</keyword>
<dbReference type="Pfam" id="PF01909">
    <property type="entry name" value="NTP_transf_2"/>
    <property type="match status" value="1"/>
</dbReference>
<evidence type="ECO:0000256" key="6">
    <source>
        <dbReference type="ARBA" id="ARBA00022741"/>
    </source>
</evidence>
<evidence type="ECO:0000313" key="12">
    <source>
        <dbReference type="Proteomes" id="UP000314616"/>
    </source>
</evidence>
<dbReference type="InterPro" id="IPR043519">
    <property type="entry name" value="NT_sf"/>
</dbReference>
<dbReference type="SUPFAM" id="SSF47413">
    <property type="entry name" value="lambda repressor-like DNA-binding domains"/>
    <property type="match status" value="1"/>
</dbReference>